<feature type="region of interest" description="Disordered" evidence="1">
    <location>
        <begin position="153"/>
        <end position="186"/>
    </location>
</feature>
<protein>
    <submittedName>
        <fullName evidence="2">Uncharacterized protein</fullName>
    </submittedName>
</protein>
<keyword evidence="3" id="KW-1185">Reference proteome</keyword>
<reference evidence="2 3" key="1">
    <citation type="submission" date="2018-03" db="EMBL/GenBank/DDBJ databases">
        <authorList>
            <person name="Keele B.F."/>
        </authorList>
    </citation>
    <scope>NUCLEOTIDE SEQUENCE [LARGE SCALE GENOMIC DNA]</scope>
    <source>
        <strain evidence="2 3">CeCT 8812</strain>
    </source>
</reference>
<feature type="compositionally biased region" description="Basic residues" evidence="1">
    <location>
        <begin position="155"/>
        <end position="170"/>
    </location>
</feature>
<name>A0A2R8A912_9RHOB</name>
<evidence type="ECO:0000313" key="2">
    <source>
        <dbReference type="EMBL" id="SPF28714.1"/>
    </source>
</evidence>
<dbReference type="EMBL" id="OMKW01000001">
    <property type="protein sequence ID" value="SPF28714.1"/>
    <property type="molecule type" value="Genomic_DNA"/>
</dbReference>
<evidence type="ECO:0000313" key="3">
    <source>
        <dbReference type="Proteomes" id="UP000244932"/>
    </source>
</evidence>
<gene>
    <name evidence="2" type="ORF">POI8812_01017</name>
</gene>
<evidence type="ECO:0000256" key="1">
    <source>
        <dbReference type="SAM" id="MobiDB-lite"/>
    </source>
</evidence>
<dbReference type="Proteomes" id="UP000244932">
    <property type="component" value="Unassembled WGS sequence"/>
</dbReference>
<dbReference type="AlphaFoldDB" id="A0A2R8A912"/>
<accession>A0A2R8A912</accession>
<proteinExistence type="predicted"/>
<sequence length="186" mass="20548">MLAIARFNSPGCRALAVTSKPENNRMAGSRHWPASSEFILCPVSFTLVGQMTALQRMAGLRNCGATLPPPVPRSAKGRDRWPFQRGQTNAAVPLMSRRSPNSLTKRHTSLDAEGLKRTLTPRGSALARQSGRDLQPRTAFRTQAQLDNWKSLGLRPKRSERSKRGRKRGVSRPINGPRLWASAGQI</sequence>
<organism evidence="2 3">
    <name type="scientific">Pontivivens insulae</name>
    <dbReference type="NCBI Taxonomy" id="1639689"/>
    <lineage>
        <taxon>Bacteria</taxon>
        <taxon>Pseudomonadati</taxon>
        <taxon>Pseudomonadota</taxon>
        <taxon>Alphaproteobacteria</taxon>
        <taxon>Rhodobacterales</taxon>
        <taxon>Paracoccaceae</taxon>
        <taxon>Pontivivens</taxon>
    </lineage>
</organism>